<evidence type="ECO:0000256" key="1">
    <source>
        <dbReference type="ARBA" id="ARBA00001966"/>
    </source>
</evidence>
<dbReference type="PROSITE" id="PS51918">
    <property type="entry name" value="RADICAL_SAM"/>
    <property type="match status" value="1"/>
</dbReference>
<comment type="cofactor">
    <cofactor evidence="1">
        <name>[4Fe-4S] cluster</name>
        <dbReference type="ChEBI" id="CHEBI:49883"/>
    </cofactor>
</comment>
<keyword evidence="7" id="KW-0408">Iron</keyword>
<dbReference type="CDD" id="cd01335">
    <property type="entry name" value="Radical_SAM"/>
    <property type="match status" value="1"/>
</dbReference>
<name>A0A1M6FNM5_9RHOB</name>
<dbReference type="InterPro" id="IPR006467">
    <property type="entry name" value="MiaB-like_bact"/>
</dbReference>
<dbReference type="InterPro" id="IPR038135">
    <property type="entry name" value="Methylthiotransferase_N_sf"/>
</dbReference>
<keyword evidence="6" id="KW-0479">Metal-binding</keyword>
<dbReference type="InterPro" id="IPR013848">
    <property type="entry name" value="Methylthiotransferase_N"/>
</dbReference>
<dbReference type="Gene3D" id="3.80.30.20">
    <property type="entry name" value="tm_1862 like domain"/>
    <property type="match status" value="1"/>
</dbReference>
<evidence type="ECO:0000259" key="10">
    <source>
        <dbReference type="PROSITE" id="PS51918"/>
    </source>
</evidence>
<evidence type="ECO:0000256" key="6">
    <source>
        <dbReference type="ARBA" id="ARBA00022723"/>
    </source>
</evidence>
<dbReference type="PANTHER" id="PTHR43837:SF1">
    <property type="entry name" value="RIBOSOMAL PROTEIN US12 METHYLTHIOTRANSFERASE RIMO"/>
    <property type="match status" value="1"/>
</dbReference>
<evidence type="ECO:0000256" key="7">
    <source>
        <dbReference type="ARBA" id="ARBA00023004"/>
    </source>
</evidence>
<dbReference type="OrthoDB" id="9805215at2"/>
<evidence type="ECO:0000256" key="4">
    <source>
        <dbReference type="ARBA" id="ARBA00022679"/>
    </source>
</evidence>
<dbReference type="GO" id="GO:0046872">
    <property type="term" value="F:metal ion binding"/>
    <property type="evidence" value="ECO:0007669"/>
    <property type="project" value="UniProtKB-KW"/>
</dbReference>
<feature type="domain" description="MTTase N-terminal" evidence="9">
    <location>
        <begin position="7"/>
        <end position="110"/>
    </location>
</feature>
<keyword evidence="5" id="KW-0949">S-adenosyl-L-methionine</keyword>
<dbReference type="InterPro" id="IPR005840">
    <property type="entry name" value="Ribosomal_uS12_MeSTrfase_RimO"/>
</dbReference>
<dbReference type="GO" id="GO:0035599">
    <property type="term" value="F:aspartic acid methylthiotransferase activity"/>
    <property type="evidence" value="ECO:0007669"/>
    <property type="project" value="TreeGrafter"/>
</dbReference>
<dbReference type="GO" id="GO:0006400">
    <property type="term" value="P:tRNA modification"/>
    <property type="evidence" value="ECO:0007669"/>
    <property type="project" value="InterPro"/>
</dbReference>
<evidence type="ECO:0000256" key="2">
    <source>
        <dbReference type="ARBA" id="ARBA00022485"/>
    </source>
</evidence>
<dbReference type="SFLD" id="SFLDS00029">
    <property type="entry name" value="Radical_SAM"/>
    <property type="match status" value="1"/>
</dbReference>
<evidence type="ECO:0000256" key="3">
    <source>
        <dbReference type="ARBA" id="ARBA00022490"/>
    </source>
</evidence>
<dbReference type="InterPro" id="IPR058240">
    <property type="entry name" value="rSAM_sf"/>
</dbReference>
<keyword evidence="12" id="KW-1185">Reference proteome</keyword>
<dbReference type="PROSITE" id="PS51449">
    <property type="entry name" value="MTTASE_N"/>
    <property type="match status" value="1"/>
</dbReference>
<dbReference type="InterPro" id="IPR005839">
    <property type="entry name" value="Methylthiotransferase"/>
</dbReference>
<keyword evidence="3" id="KW-0963">Cytoplasm</keyword>
<evidence type="ECO:0000256" key="5">
    <source>
        <dbReference type="ARBA" id="ARBA00022691"/>
    </source>
</evidence>
<dbReference type="RefSeq" id="WP_073330715.1">
    <property type="nucleotide sequence ID" value="NZ_FQYO01000004.1"/>
</dbReference>
<dbReference type="PROSITE" id="PS01278">
    <property type="entry name" value="MTTASE_RADICAL"/>
    <property type="match status" value="1"/>
</dbReference>
<dbReference type="Proteomes" id="UP000184292">
    <property type="component" value="Unassembled WGS sequence"/>
</dbReference>
<dbReference type="InterPro" id="IPR020612">
    <property type="entry name" value="Methylthiotransferase_CS"/>
</dbReference>
<evidence type="ECO:0000313" key="11">
    <source>
        <dbReference type="EMBL" id="SHI99287.1"/>
    </source>
</evidence>
<dbReference type="SUPFAM" id="SSF102114">
    <property type="entry name" value="Radical SAM enzymes"/>
    <property type="match status" value="1"/>
</dbReference>
<protein>
    <submittedName>
        <fullName evidence="11">Threonylcarbamoyladenosine tRNA methylthiotransferase MtaB</fullName>
    </submittedName>
</protein>
<dbReference type="PANTHER" id="PTHR43837">
    <property type="entry name" value="RIBOSOMAL PROTEIN S12 METHYLTHIOTRANSFERASE RIMO"/>
    <property type="match status" value="1"/>
</dbReference>
<dbReference type="Pfam" id="PF00919">
    <property type="entry name" value="UPF0004"/>
    <property type="match status" value="1"/>
</dbReference>
<proteinExistence type="predicted"/>
<dbReference type="EMBL" id="FQYO01000004">
    <property type="protein sequence ID" value="SHI99287.1"/>
    <property type="molecule type" value="Genomic_DNA"/>
</dbReference>
<dbReference type="STRING" id="1447782.SAMN05444417_2419"/>
<feature type="domain" description="Radical SAM core" evidence="10">
    <location>
        <begin position="136"/>
        <end position="365"/>
    </location>
</feature>
<organism evidence="11 12">
    <name type="scientific">Wenxinia saemankumensis</name>
    <dbReference type="NCBI Taxonomy" id="1447782"/>
    <lineage>
        <taxon>Bacteria</taxon>
        <taxon>Pseudomonadati</taxon>
        <taxon>Pseudomonadota</taxon>
        <taxon>Alphaproteobacteria</taxon>
        <taxon>Rhodobacterales</taxon>
        <taxon>Roseobacteraceae</taxon>
        <taxon>Wenxinia</taxon>
    </lineage>
</organism>
<dbReference type="GO" id="GO:0051539">
    <property type="term" value="F:4 iron, 4 sulfur cluster binding"/>
    <property type="evidence" value="ECO:0007669"/>
    <property type="project" value="UniProtKB-KW"/>
</dbReference>
<evidence type="ECO:0000259" key="9">
    <source>
        <dbReference type="PROSITE" id="PS51449"/>
    </source>
</evidence>
<evidence type="ECO:0000256" key="8">
    <source>
        <dbReference type="ARBA" id="ARBA00023014"/>
    </source>
</evidence>
<dbReference type="GO" id="GO:0005829">
    <property type="term" value="C:cytosol"/>
    <property type="evidence" value="ECO:0007669"/>
    <property type="project" value="TreeGrafter"/>
</dbReference>
<dbReference type="SFLD" id="SFLDG01082">
    <property type="entry name" value="B12-binding_domain_containing"/>
    <property type="match status" value="1"/>
</dbReference>
<dbReference type="NCBIfam" id="TIGR01579">
    <property type="entry name" value="MiaB-like-C"/>
    <property type="match status" value="1"/>
</dbReference>
<dbReference type="InterPro" id="IPR007197">
    <property type="entry name" value="rSAM"/>
</dbReference>
<dbReference type="AlphaFoldDB" id="A0A1M6FNM5"/>
<dbReference type="InterPro" id="IPR023404">
    <property type="entry name" value="rSAM_horseshoe"/>
</dbReference>
<sequence length="419" mass="45190">MADGSATPPVFATLGCRLNAYETEAMTRLAEEAGATGLVVVNTCAVTAEAVRKARQEIRRLRRDNPGARLVVTGCAAQVEPETFAAMDEVDHVIGNAEKMAPATWAGLAGGFGTERVQVDDIMSVTETAGHLIDGFGTRSRAYVQVQNGCDHRCTFCIIPYGRGNSRSVPAGVVVEQIARLSGEGFEEVVLTGVDLTSWGGDLPGTPRLGDLVRRILRLTDVKRLRISSIDSIEADDALMEAIATEPRLMPHLHLSLQHGSDLILKRMKRRHLRDDAIAFCEEARRLRPDMVFGADIIAGFPTETEAHFADSLSLVEACGLTWLHVFPYSPRAGTPAARMPPVDGRTIKARAARLRAAGEDAAARHLAAQVGRTHDVLMESPRMGRTAQFAEVRFAADRPVGRAEAATISGATRTHLTA</sequence>
<keyword evidence="4 11" id="KW-0808">Transferase</keyword>
<reference evidence="11 12" key="1">
    <citation type="submission" date="2016-11" db="EMBL/GenBank/DDBJ databases">
        <authorList>
            <person name="Jaros S."/>
            <person name="Januszkiewicz K."/>
            <person name="Wedrychowicz H."/>
        </authorList>
    </citation>
    <scope>NUCLEOTIDE SEQUENCE [LARGE SCALE GENOMIC DNA]</scope>
    <source>
        <strain evidence="11 12">DSM 100565</strain>
    </source>
</reference>
<dbReference type="NCBIfam" id="TIGR00089">
    <property type="entry name" value="MiaB/RimO family radical SAM methylthiotransferase"/>
    <property type="match status" value="1"/>
</dbReference>
<dbReference type="SMART" id="SM00729">
    <property type="entry name" value="Elp3"/>
    <property type="match status" value="1"/>
</dbReference>
<accession>A0A1M6FNM5</accession>
<dbReference type="InterPro" id="IPR006638">
    <property type="entry name" value="Elp3/MiaA/NifB-like_rSAM"/>
</dbReference>
<keyword evidence="8" id="KW-0411">Iron-sulfur</keyword>
<keyword evidence="2" id="KW-0004">4Fe-4S</keyword>
<dbReference type="Gene3D" id="3.40.50.12160">
    <property type="entry name" value="Methylthiotransferase, N-terminal domain"/>
    <property type="match status" value="1"/>
</dbReference>
<evidence type="ECO:0000313" key="12">
    <source>
        <dbReference type="Proteomes" id="UP000184292"/>
    </source>
</evidence>
<gene>
    <name evidence="11" type="ORF">SAMN05444417_2419</name>
</gene>
<dbReference type="Pfam" id="PF04055">
    <property type="entry name" value="Radical_SAM"/>
    <property type="match status" value="1"/>
</dbReference>